<dbReference type="EMBL" id="MU003694">
    <property type="protein sequence ID" value="KAF2815352.1"/>
    <property type="molecule type" value="Genomic_DNA"/>
</dbReference>
<reference evidence="3" key="3">
    <citation type="submission" date="2025-04" db="UniProtKB">
        <authorList>
            <consortium name="RefSeq"/>
        </authorList>
    </citation>
    <scope>IDENTIFICATION</scope>
    <source>
        <strain evidence="3">CBS 304.34</strain>
    </source>
</reference>
<dbReference type="SUPFAM" id="SSF52047">
    <property type="entry name" value="RNI-like"/>
    <property type="match status" value="1"/>
</dbReference>
<evidence type="ECO:0000313" key="3">
    <source>
        <dbReference type="RefSeq" id="XP_033582316.1"/>
    </source>
</evidence>
<gene>
    <name evidence="1 3" type="ORF">BDZ99DRAFT_567213</name>
</gene>
<reference evidence="1 3" key="1">
    <citation type="journal article" date="2020" name="Stud. Mycol.">
        <title>101 Dothideomycetes genomes: a test case for predicting lifestyles and emergence of pathogens.</title>
        <authorList>
            <person name="Haridas S."/>
            <person name="Albert R."/>
            <person name="Binder M."/>
            <person name="Bloem J."/>
            <person name="Labutti K."/>
            <person name="Salamov A."/>
            <person name="Andreopoulos B."/>
            <person name="Baker S."/>
            <person name="Barry K."/>
            <person name="Bills G."/>
            <person name="Bluhm B."/>
            <person name="Cannon C."/>
            <person name="Castanera R."/>
            <person name="Culley D."/>
            <person name="Daum C."/>
            <person name="Ezra D."/>
            <person name="Gonzalez J."/>
            <person name="Henrissat B."/>
            <person name="Kuo A."/>
            <person name="Liang C."/>
            <person name="Lipzen A."/>
            <person name="Lutzoni F."/>
            <person name="Magnuson J."/>
            <person name="Mondo S."/>
            <person name="Nolan M."/>
            <person name="Ohm R."/>
            <person name="Pangilinan J."/>
            <person name="Park H.-J."/>
            <person name="Ramirez L."/>
            <person name="Alfaro M."/>
            <person name="Sun H."/>
            <person name="Tritt A."/>
            <person name="Yoshinaga Y."/>
            <person name="Zwiers L.-H."/>
            <person name="Turgeon B."/>
            <person name="Goodwin S."/>
            <person name="Spatafora J."/>
            <person name="Crous P."/>
            <person name="Grigoriev I."/>
        </authorList>
    </citation>
    <scope>NUCLEOTIDE SEQUENCE</scope>
    <source>
        <strain evidence="1 3">CBS 304.34</strain>
    </source>
</reference>
<keyword evidence="2" id="KW-1185">Reference proteome</keyword>
<organism evidence="1">
    <name type="scientific">Mytilinidion resinicola</name>
    <dbReference type="NCBI Taxonomy" id="574789"/>
    <lineage>
        <taxon>Eukaryota</taxon>
        <taxon>Fungi</taxon>
        <taxon>Dikarya</taxon>
        <taxon>Ascomycota</taxon>
        <taxon>Pezizomycotina</taxon>
        <taxon>Dothideomycetes</taxon>
        <taxon>Pleosporomycetidae</taxon>
        <taxon>Mytilinidiales</taxon>
        <taxon>Mytilinidiaceae</taxon>
        <taxon>Mytilinidion</taxon>
    </lineage>
</organism>
<dbReference type="GeneID" id="54468556"/>
<accession>A0A6A6Z2G6</accession>
<dbReference type="InterPro" id="IPR032675">
    <property type="entry name" value="LRR_dom_sf"/>
</dbReference>
<sequence>MADTLPAELVEEVFRSMEEHVPNERIDILTAESVQAIKNARLQCQFWSQAAWRTFARLVGQVPFFATKISMAKLENLNLHFMNPVLDLDDPPTKDFMVCHAKQITYITGNRPYSFSALNLTSKFEEDLAQILPRFSNLKNLRYIPTVEGHLRGYRWARSRRVSSQGLYIPEGTEDYQPLILDRIAKVLLHNNVRLESFSSPFKGKINPLRDALPASLFAFYAPGQPLARMLNSVQSLAINLRLEDEDSSHAGLEASNIGNLLQSLHNLQVLELACSNTSDAEPLWDQLVRIADLAESPTPAPIPLASLSELRISFTATNRVDGELMVTALRTLPNLRRLSLGYVNLADEVEWDEVFELFDAFLALDKLLLVEPLQFGAPSKMNWNSLGRGYEYPALEEAAGVAAGGGVGV</sequence>
<dbReference type="Proteomes" id="UP000504636">
    <property type="component" value="Unplaced"/>
</dbReference>
<dbReference type="RefSeq" id="XP_033582316.1">
    <property type="nucleotide sequence ID" value="XM_033727663.1"/>
</dbReference>
<name>A0A6A6Z2G6_9PEZI</name>
<dbReference type="Gene3D" id="3.80.10.10">
    <property type="entry name" value="Ribonuclease Inhibitor"/>
    <property type="match status" value="1"/>
</dbReference>
<dbReference type="OrthoDB" id="3792931at2759"/>
<evidence type="ECO:0000313" key="2">
    <source>
        <dbReference type="Proteomes" id="UP000504636"/>
    </source>
</evidence>
<dbReference type="AlphaFoldDB" id="A0A6A6Z2G6"/>
<evidence type="ECO:0000313" key="1">
    <source>
        <dbReference type="EMBL" id="KAF2815352.1"/>
    </source>
</evidence>
<proteinExistence type="predicted"/>
<protein>
    <submittedName>
        <fullName evidence="1 3">Uncharacterized protein</fullName>
    </submittedName>
</protein>
<reference evidence="3" key="2">
    <citation type="submission" date="2020-04" db="EMBL/GenBank/DDBJ databases">
        <authorList>
            <consortium name="NCBI Genome Project"/>
        </authorList>
    </citation>
    <scope>NUCLEOTIDE SEQUENCE</scope>
    <source>
        <strain evidence="3">CBS 304.34</strain>
    </source>
</reference>